<comment type="catalytic activity">
    <reaction evidence="1">
        <text>ATP + protein L-histidine = ADP + protein N-phospho-L-histidine.</text>
        <dbReference type="EC" id="2.7.13.3"/>
    </reaction>
</comment>
<proteinExistence type="predicted"/>
<dbReference type="EC" id="2.7.13.3" evidence="2"/>
<dbReference type="EMBL" id="JBHSIU010000041">
    <property type="protein sequence ID" value="MFC5002137.1"/>
    <property type="molecule type" value="Genomic_DNA"/>
</dbReference>
<dbReference type="GO" id="GO:0016301">
    <property type="term" value="F:kinase activity"/>
    <property type="evidence" value="ECO:0007669"/>
    <property type="project" value="UniProtKB-KW"/>
</dbReference>
<organism evidence="6 7">
    <name type="scientific">Dactylosporangium cerinum</name>
    <dbReference type="NCBI Taxonomy" id="1434730"/>
    <lineage>
        <taxon>Bacteria</taxon>
        <taxon>Bacillati</taxon>
        <taxon>Actinomycetota</taxon>
        <taxon>Actinomycetes</taxon>
        <taxon>Micromonosporales</taxon>
        <taxon>Micromonosporaceae</taxon>
        <taxon>Dactylosporangium</taxon>
    </lineage>
</organism>
<protein>
    <recommendedName>
        <fullName evidence="2">histidine kinase</fullName>
        <ecNumber evidence="2">2.7.13.3</ecNumber>
    </recommendedName>
</protein>
<dbReference type="Gene3D" id="3.30.565.10">
    <property type="entry name" value="Histidine kinase-like ATPase, C-terminal domain"/>
    <property type="match status" value="1"/>
</dbReference>
<evidence type="ECO:0000256" key="5">
    <source>
        <dbReference type="ARBA" id="ARBA00023012"/>
    </source>
</evidence>
<keyword evidence="5" id="KW-0902">Two-component regulatory system</keyword>
<evidence type="ECO:0000313" key="7">
    <source>
        <dbReference type="Proteomes" id="UP001595912"/>
    </source>
</evidence>
<dbReference type="Proteomes" id="UP001595912">
    <property type="component" value="Unassembled WGS sequence"/>
</dbReference>
<dbReference type="PANTHER" id="PTHR24421:SF10">
    <property type="entry name" value="NITRATE_NITRITE SENSOR PROTEIN NARQ"/>
    <property type="match status" value="1"/>
</dbReference>
<comment type="caution">
    <text evidence="6">The sequence shown here is derived from an EMBL/GenBank/DDBJ whole genome shotgun (WGS) entry which is preliminary data.</text>
</comment>
<sequence length="162" mass="16329">MGKINLGAGAAAERRERESELRNTLRSLCDVALAAGPATPEQFAFGPAVHRLAAVMPLPVLVDLEEMPLAPAVASMAYATICEALGNVVGHAGARRVIVTVRRHGPTVQVAVADDGAGGATPVLGGGIVTLAARAAVLGGLLHVDSPPGSGTHLALELPRGV</sequence>
<dbReference type="InterPro" id="IPR036890">
    <property type="entry name" value="HATPase_C_sf"/>
</dbReference>
<evidence type="ECO:0000256" key="4">
    <source>
        <dbReference type="ARBA" id="ARBA00022777"/>
    </source>
</evidence>
<gene>
    <name evidence="6" type="ORF">ACFPIJ_30435</name>
</gene>
<evidence type="ECO:0000313" key="6">
    <source>
        <dbReference type="EMBL" id="MFC5002137.1"/>
    </source>
</evidence>
<accession>A0ABV9W1B4</accession>
<dbReference type="SUPFAM" id="SSF55874">
    <property type="entry name" value="ATPase domain of HSP90 chaperone/DNA topoisomerase II/histidine kinase"/>
    <property type="match status" value="1"/>
</dbReference>
<evidence type="ECO:0000256" key="3">
    <source>
        <dbReference type="ARBA" id="ARBA00022679"/>
    </source>
</evidence>
<dbReference type="RefSeq" id="WP_380119942.1">
    <property type="nucleotide sequence ID" value="NZ_JBHSIU010000041.1"/>
</dbReference>
<dbReference type="PANTHER" id="PTHR24421">
    <property type="entry name" value="NITRATE/NITRITE SENSOR PROTEIN NARX-RELATED"/>
    <property type="match status" value="1"/>
</dbReference>
<reference evidence="7" key="1">
    <citation type="journal article" date="2019" name="Int. J. Syst. Evol. Microbiol.">
        <title>The Global Catalogue of Microorganisms (GCM) 10K type strain sequencing project: providing services to taxonomists for standard genome sequencing and annotation.</title>
        <authorList>
            <consortium name="The Broad Institute Genomics Platform"/>
            <consortium name="The Broad Institute Genome Sequencing Center for Infectious Disease"/>
            <person name="Wu L."/>
            <person name="Ma J."/>
        </authorList>
    </citation>
    <scope>NUCLEOTIDE SEQUENCE [LARGE SCALE GENOMIC DNA]</scope>
    <source>
        <strain evidence="7">CGMCC 4.7152</strain>
    </source>
</reference>
<keyword evidence="7" id="KW-1185">Reference proteome</keyword>
<evidence type="ECO:0000256" key="2">
    <source>
        <dbReference type="ARBA" id="ARBA00012438"/>
    </source>
</evidence>
<keyword evidence="3" id="KW-0808">Transferase</keyword>
<dbReference type="InterPro" id="IPR050482">
    <property type="entry name" value="Sensor_HK_TwoCompSys"/>
</dbReference>
<dbReference type="CDD" id="cd16917">
    <property type="entry name" value="HATPase_UhpB-NarQ-NarX-like"/>
    <property type="match status" value="1"/>
</dbReference>
<evidence type="ECO:0000256" key="1">
    <source>
        <dbReference type="ARBA" id="ARBA00000085"/>
    </source>
</evidence>
<keyword evidence="4 6" id="KW-0418">Kinase</keyword>
<name>A0ABV9W1B4_9ACTN</name>